<keyword evidence="2" id="KW-1185">Reference proteome</keyword>
<comment type="caution">
    <text evidence="1">The sequence shown here is derived from an EMBL/GenBank/DDBJ whole genome shotgun (WGS) entry which is preliminary data.</text>
</comment>
<sequence>MSASPETSSIRLALVTGGGSGIGKSVCHALASEGSCVLVADINLDAATAIATSLPGIHGHRAFKVDVGCSASVNLLFERVRSTCGRAPNIVVHCAGIGNLATSLVDTSEEDFDKIIRINLKGTFLMTQAAGRAMIAERVTDGAIVNMSSMMVKIIHKRGSAYSTSKAGVVALTKVAAKELASHGIRVNAVQPSIVETPMALSNSNATELLAQAATNIPLGRPGLPEDVAKVVQFLCGSGSSFMTGSVVDVSGGL</sequence>
<evidence type="ECO:0000313" key="2">
    <source>
        <dbReference type="Proteomes" id="UP000805193"/>
    </source>
</evidence>
<dbReference type="Proteomes" id="UP000805193">
    <property type="component" value="Unassembled WGS sequence"/>
</dbReference>
<protein>
    <submittedName>
        <fullName evidence="1">Uncharacterized protein</fullName>
    </submittedName>
</protein>
<gene>
    <name evidence="1" type="ORF">HPB47_025510</name>
</gene>
<reference evidence="1 2" key="1">
    <citation type="journal article" date="2020" name="Cell">
        <title>Large-Scale Comparative Analyses of Tick Genomes Elucidate Their Genetic Diversity and Vector Capacities.</title>
        <authorList>
            <consortium name="Tick Genome and Microbiome Consortium (TIGMIC)"/>
            <person name="Jia N."/>
            <person name="Wang J."/>
            <person name="Shi W."/>
            <person name="Du L."/>
            <person name="Sun Y."/>
            <person name="Zhan W."/>
            <person name="Jiang J.F."/>
            <person name="Wang Q."/>
            <person name="Zhang B."/>
            <person name="Ji P."/>
            <person name="Bell-Sakyi L."/>
            <person name="Cui X.M."/>
            <person name="Yuan T.T."/>
            <person name="Jiang B.G."/>
            <person name="Yang W.F."/>
            <person name="Lam T.T."/>
            <person name="Chang Q.C."/>
            <person name="Ding S.J."/>
            <person name="Wang X.J."/>
            <person name="Zhu J.G."/>
            <person name="Ruan X.D."/>
            <person name="Zhao L."/>
            <person name="Wei J.T."/>
            <person name="Ye R.Z."/>
            <person name="Que T.C."/>
            <person name="Du C.H."/>
            <person name="Zhou Y.H."/>
            <person name="Cheng J.X."/>
            <person name="Dai P.F."/>
            <person name="Guo W.B."/>
            <person name="Han X.H."/>
            <person name="Huang E.J."/>
            <person name="Li L.F."/>
            <person name="Wei W."/>
            <person name="Gao Y.C."/>
            <person name="Liu J.Z."/>
            <person name="Shao H.Z."/>
            <person name="Wang X."/>
            <person name="Wang C.C."/>
            <person name="Yang T.C."/>
            <person name="Huo Q.B."/>
            <person name="Li W."/>
            <person name="Chen H.Y."/>
            <person name="Chen S.E."/>
            <person name="Zhou L.G."/>
            <person name="Ni X.B."/>
            <person name="Tian J.H."/>
            <person name="Sheng Y."/>
            <person name="Liu T."/>
            <person name="Pan Y.S."/>
            <person name="Xia L.Y."/>
            <person name="Li J."/>
            <person name="Zhao F."/>
            <person name="Cao W.C."/>
        </authorList>
    </citation>
    <scope>NUCLEOTIDE SEQUENCE [LARGE SCALE GENOMIC DNA]</scope>
    <source>
        <strain evidence="1">Iper-2018</strain>
    </source>
</reference>
<proteinExistence type="predicted"/>
<accession>A0AC60Q2K6</accession>
<evidence type="ECO:0000313" key="1">
    <source>
        <dbReference type="EMBL" id="KAG0427455.1"/>
    </source>
</evidence>
<dbReference type="EMBL" id="JABSTQ010009624">
    <property type="protein sequence ID" value="KAG0427455.1"/>
    <property type="molecule type" value="Genomic_DNA"/>
</dbReference>
<name>A0AC60Q2K6_IXOPE</name>
<organism evidence="1 2">
    <name type="scientific">Ixodes persulcatus</name>
    <name type="common">Taiga tick</name>
    <dbReference type="NCBI Taxonomy" id="34615"/>
    <lineage>
        <taxon>Eukaryota</taxon>
        <taxon>Metazoa</taxon>
        <taxon>Ecdysozoa</taxon>
        <taxon>Arthropoda</taxon>
        <taxon>Chelicerata</taxon>
        <taxon>Arachnida</taxon>
        <taxon>Acari</taxon>
        <taxon>Parasitiformes</taxon>
        <taxon>Ixodida</taxon>
        <taxon>Ixodoidea</taxon>
        <taxon>Ixodidae</taxon>
        <taxon>Ixodinae</taxon>
        <taxon>Ixodes</taxon>
    </lineage>
</organism>